<dbReference type="HOGENOM" id="CLU_088622_1_0_1"/>
<evidence type="ECO:0000256" key="2">
    <source>
        <dbReference type="ARBA" id="ARBA00022490"/>
    </source>
</evidence>
<evidence type="ECO:0000313" key="7">
    <source>
        <dbReference type="Proteomes" id="UP000000598"/>
    </source>
</evidence>
<dbReference type="RefSeq" id="XP_453674.1">
    <property type="nucleotide sequence ID" value="XM_453674.1"/>
</dbReference>
<dbReference type="STRING" id="284590.Q6CQW5"/>
<evidence type="ECO:0000256" key="3">
    <source>
        <dbReference type="ARBA" id="ARBA00023212"/>
    </source>
</evidence>
<dbReference type="Gene3D" id="2.160.10.10">
    <property type="entry name" value="Hexapeptide repeat proteins"/>
    <property type="match status" value="1"/>
</dbReference>
<dbReference type="Proteomes" id="UP000000598">
    <property type="component" value="Chromosome D"/>
</dbReference>
<comment type="similarity">
    <text evidence="4">Belongs to the dynactin subunits 5/6 family. Dynactin subunit 5 subfamily.</text>
</comment>
<comment type="subcellular location">
    <subcellularLocation>
        <location evidence="1">Cytoplasm</location>
        <location evidence="1">Cytoskeleton</location>
    </subcellularLocation>
</comment>
<dbReference type="InParanoid" id="Q6CQW5"/>
<dbReference type="eggNOG" id="KOG3121">
    <property type="taxonomic scope" value="Eukaryota"/>
</dbReference>
<dbReference type="EMBL" id="CR382124">
    <property type="protein sequence ID" value="CAH00770.1"/>
    <property type="molecule type" value="Genomic_DNA"/>
</dbReference>
<dbReference type="InterPro" id="IPR047125">
    <property type="entry name" value="DCTN5"/>
</dbReference>
<dbReference type="SUPFAM" id="SSF51161">
    <property type="entry name" value="Trimeric LpxA-like enzymes"/>
    <property type="match status" value="1"/>
</dbReference>
<keyword evidence="2" id="KW-0963">Cytoplasm</keyword>
<dbReference type="CDD" id="cd03359">
    <property type="entry name" value="LbH_Dynactin_5"/>
    <property type="match status" value="1"/>
</dbReference>
<proteinExistence type="inferred from homology"/>
<dbReference type="PaxDb" id="284590-Q6CQW5"/>
<dbReference type="PANTHER" id="PTHR46126">
    <property type="entry name" value="DYNACTIN SUBUNIT 5"/>
    <property type="match status" value="1"/>
</dbReference>
<dbReference type="GO" id="GO:0005869">
    <property type="term" value="C:dynactin complex"/>
    <property type="evidence" value="ECO:0007669"/>
    <property type="project" value="TreeGrafter"/>
</dbReference>
<organism evidence="6 7">
    <name type="scientific">Kluyveromyces lactis (strain ATCC 8585 / CBS 2359 / DSM 70799 / NBRC 1267 / NRRL Y-1140 / WM37)</name>
    <name type="common">Yeast</name>
    <name type="synonym">Candida sphaerica</name>
    <dbReference type="NCBI Taxonomy" id="284590"/>
    <lineage>
        <taxon>Eukaryota</taxon>
        <taxon>Fungi</taxon>
        <taxon>Dikarya</taxon>
        <taxon>Ascomycota</taxon>
        <taxon>Saccharomycotina</taxon>
        <taxon>Saccharomycetes</taxon>
        <taxon>Saccharomycetales</taxon>
        <taxon>Saccharomycetaceae</taxon>
        <taxon>Kluyveromyces</taxon>
    </lineage>
</organism>
<reference evidence="6 7" key="1">
    <citation type="journal article" date="2004" name="Nature">
        <title>Genome evolution in yeasts.</title>
        <authorList>
            <consortium name="Genolevures"/>
            <person name="Dujon B."/>
            <person name="Sherman D."/>
            <person name="Fischer G."/>
            <person name="Durrens P."/>
            <person name="Casaregola S."/>
            <person name="Lafontaine I."/>
            <person name="de Montigny J."/>
            <person name="Marck C."/>
            <person name="Neuveglise C."/>
            <person name="Talla E."/>
            <person name="Goffard N."/>
            <person name="Frangeul L."/>
            <person name="Aigle M."/>
            <person name="Anthouard V."/>
            <person name="Babour A."/>
            <person name="Barbe V."/>
            <person name="Barnay S."/>
            <person name="Blanchin S."/>
            <person name="Beckerich J.M."/>
            <person name="Beyne E."/>
            <person name="Bleykasten C."/>
            <person name="Boisrame A."/>
            <person name="Boyer J."/>
            <person name="Cattolico L."/>
            <person name="Confanioleri F."/>
            <person name="de Daruvar A."/>
            <person name="Despons L."/>
            <person name="Fabre E."/>
            <person name="Fairhead C."/>
            <person name="Ferry-Dumazet H."/>
            <person name="Groppi A."/>
            <person name="Hantraye F."/>
            <person name="Hennequin C."/>
            <person name="Jauniaux N."/>
            <person name="Joyet P."/>
            <person name="Kachouri R."/>
            <person name="Kerrest A."/>
            <person name="Koszul R."/>
            <person name="Lemaire M."/>
            <person name="Lesur I."/>
            <person name="Ma L."/>
            <person name="Muller H."/>
            <person name="Nicaud J.M."/>
            <person name="Nikolski M."/>
            <person name="Oztas S."/>
            <person name="Ozier-Kalogeropoulos O."/>
            <person name="Pellenz S."/>
            <person name="Potier S."/>
            <person name="Richard G.F."/>
            <person name="Straub M.L."/>
            <person name="Suleau A."/>
            <person name="Swennene D."/>
            <person name="Tekaia F."/>
            <person name="Wesolowski-Louvel M."/>
            <person name="Westhof E."/>
            <person name="Wirth B."/>
            <person name="Zeniou-Meyer M."/>
            <person name="Zivanovic I."/>
            <person name="Bolotin-Fukuhara M."/>
            <person name="Thierry A."/>
            <person name="Bouchier C."/>
            <person name="Caudron B."/>
            <person name="Scarpelli C."/>
            <person name="Gaillardin C."/>
            <person name="Weissenbach J."/>
            <person name="Wincker P."/>
            <person name="Souciet J.L."/>
        </authorList>
    </citation>
    <scope>NUCLEOTIDE SEQUENCE [LARGE SCALE GENOMIC DNA]</scope>
    <source>
        <strain evidence="7">ATCC 8585 / CBS 2359 / DSM 70799 / NBRC 1267 / NRRL Y-1140 / WM37</strain>
    </source>
</reference>
<evidence type="ECO:0000313" key="6">
    <source>
        <dbReference type="EMBL" id="CAH00770.1"/>
    </source>
</evidence>
<dbReference type="InterPro" id="IPR011004">
    <property type="entry name" value="Trimer_LpxA-like_sf"/>
</dbReference>
<evidence type="ECO:0000256" key="4">
    <source>
        <dbReference type="ARBA" id="ARBA00034706"/>
    </source>
</evidence>
<protein>
    <recommendedName>
        <fullName evidence="5">Dynactin subunit 5</fullName>
    </recommendedName>
</protein>
<dbReference type="Pfam" id="PF21711">
    <property type="entry name" value="DCTN5"/>
    <property type="match status" value="1"/>
</dbReference>
<dbReference type="PANTHER" id="PTHR46126:SF1">
    <property type="entry name" value="DYNACTIN SUBUNIT 5"/>
    <property type="match status" value="1"/>
</dbReference>
<dbReference type="GeneID" id="2893380"/>
<dbReference type="AlphaFoldDB" id="Q6CQW5"/>
<dbReference type="OMA" id="WCKQEYL"/>
<keyword evidence="7" id="KW-1185">Reference proteome</keyword>
<sequence length="218" mass="24400">MDWIETGQGTRISKQANVLGPDKIVLAGQCVISPKCTLEGNVLLMENYDKSASASAKRKNHNRYTISVGRYCILEPGVRVKPPVVGYRKSEDDLNSGKVAIHSDLLMNSYVWIGQDCKVYCKKLGSRVVLGANTHLNRCCEIGDVVIIDDNLVVPERYKIPSYSRVSRHPDVATSIVVKPLPPMFAPVIENWCQKRYLGVQLKEHYLPQMTMPGEQDL</sequence>
<name>Q6CQW5_KLULA</name>
<evidence type="ECO:0000256" key="5">
    <source>
        <dbReference type="ARBA" id="ARBA00034865"/>
    </source>
</evidence>
<gene>
    <name evidence="6" type="ORF">KLLA0_D13706g</name>
</gene>
<accession>Q6CQW5</accession>
<keyword evidence="3" id="KW-0206">Cytoskeleton</keyword>
<dbReference type="KEGG" id="kla:KLLA0_D13706g"/>
<evidence type="ECO:0000256" key="1">
    <source>
        <dbReference type="ARBA" id="ARBA00004245"/>
    </source>
</evidence>